<evidence type="ECO:0000256" key="2">
    <source>
        <dbReference type="ARBA" id="ARBA00008318"/>
    </source>
</evidence>
<feature type="coiled-coil region" evidence="5">
    <location>
        <begin position="451"/>
        <end position="485"/>
    </location>
</feature>
<feature type="region of interest" description="Disordered" evidence="6">
    <location>
        <begin position="778"/>
        <end position="879"/>
    </location>
</feature>
<reference evidence="10" key="1">
    <citation type="submission" date="2025-08" db="UniProtKB">
        <authorList>
            <consortium name="RefSeq"/>
        </authorList>
    </citation>
    <scope>IDENTIFICATION</scope>
    <source>
        <tissue evidence="10">Muscle</tissue>
    </source>
</reference>
<feature type="compositionally biased region" description="Basic residues" evidence="6">
    <location>
        <begin position="812"/>
        <end position="823"/>
    </location>
</feature>
<proteinExistence type="inferred from homology"/>
<gene>
    <name evidence="10" type="primary">LOC106457677</name>
</gene>
<feature type="region of interest" description="Disordered" evidence="6">
    <location>
        <begin position="671"/>
        <end position="733"/>
    </location>
</feature>
<dbReference type="RefSeq" id="XP_013772570.1">
    <property type="nucleotide sequence ID" value="XM_013917116.2"/>
</dbReference>
<dbReference type="Pfam" id="PF11923">
    <property type="entry name" value="NFACT-C"/>
    <property type="match status" value="1"/>
</dbReference>
<evidence type="ECO:0000313" key="9">
    <source>
        <dbReference type="Proteomes" id="UP000694941"/>
    </source>
</evidence>
<comment type="subcellular location">
    <subcellularLocation>
        <location evidence="1">Cytoplasm</location>
    </subcellularLocation>
</comment>
<name>A0ABM1B0Z5_LIMPO</name>
<feature type="compositionally biased region" description="Basic residues" evidence="6">
    <location>
        <begin position="859"/>
        <end position="875"/>
    </location>
</feature>
<feature type="compositionally biased region" description="Acidic residues" evidence="6">
    <location>
        <begin position="720"/>
        <end position="729"/>
    </location>
</feature>
<dbReference type="Gene3D" id="2.30.310.10">
    <property type="entry name" value="ibrinogen binding protein from staphylococcus aureus domain"/>
    <property type="match status" value="1"/>
</dbReference>
<feature type="compositionally biased region" description="Polar residues" evidence="6">
    <location>
        <begin position="699"/>
        <end position="709"/>
    </location>
</feature>
<comment type="similarity">
    <text evidence="2">Belongs to the NEMF family.</text>
</comment>
<keyword evidence="4 5" id="KW-0175">Coiled coil</keyword>
<evidence type="ECO:0000259" key="8">
    <source>
        <dbReference type="Pfam" id="PF11923"/>
    </source>
</evidence>
<dbReference type="InterPro" id="IPR051608">
    <property type="entry name" value="RQC_Subunit_NEMF"/>
</dbReference>
<feature type="compositionally biased region" description="Basic and acidic residues" evidence="6">
    <location>
        <begin position="710"/>
        <end position="719"/>
    </location>
</feature>
<protein>
    <submittedName>
        <fullName evidence="10">Nuclear export mediator factor NEMF-like</fullName>
    </submittedName>
</protein>
<evidence type="ECO:0000313" key="10">
    <source>
        <dbReference type="RefSeq" id="XP_013772570.1"/>
    </source>
</evidence>
<keyword evidence="3" id="KW-0963">Cytoplasm</keyword>
<keyword evidence="9" id="KW-1185">Reference proteome</keyword>
<dbReference type="InterPro" id="IPR021846">
    <property type="entry name" value="NFACT-C"/>
</dbReference>
<dbReference type="Pfam" id="PF05670">
    <property type="entry name" value="NFACT-R_1"/>
    <property type="match status" value="1"/>
</dbReference>
<dbReference type="Proteomes" id="UP000694941">
    <property type="component" value="Unplaced"/>
</dbReference>
<feature type="coiled-coil region" evidence="5">
    <location>
        <begin position="312"/>
        <end position="339"/>
    </location>
</feature>
<evidence type="ECO:0000256" key="4">
    <source>
        <dbReference type="ARBA" id="ARBA00023054"/>
    </source>
</evidence>
<evidence type="ECO:0000256" key="6">
    <source>
        <dbReference type="SAM" id="MobiDB-lite"/>
    </source>
</evidence>
<feature type="compositionally biased region" description="Basic and acidic residues" evidence="6">
    <location>
        <begin position="845"/>
        <end position="858"/>
    </location>
</feature>
<feature type="compositionally biased region" description="Basic and acidic residues" evidence="6">
    <location>
        <begin position="684"/>
        <end position="695"/>
    </location>
</feature>
<evidence type="ECO:0000256" key="5">
    <source>
        <dbReference type="SAM" id="Coils"/>
    </source>
</evidence>
<dbReference type="NCBIfam" id="NF041120">
    <property type="entry name" value="RqcH_arch"/>
    <property type="match status" value="1"/>
</dbReference>
<dbReference type="InterPro" id="IPR008532">
    <property type="entry name" value="NFACT_RNA-bd"/>
</dbReference>
<dbReference type="PANTHER" id="PTHR15239">
    <property type="entry name" value="NUCLEAR EXPORT MEDIATOR FACTOR NEMF"/>
    <property type="match status" value="1"/>
</dbReference>
<evidence type="ECO:0000259" key="7">
    <source>
        <dbReference type="Pfam" id="PF05670"/>
    </source>
</evidence>
<accession>A0ABM1B0Z5</accession>
<dbReference type="GeneID" id="106457677"/>
<evidence type="ECO:0000256" key="3">
    <source>
        <dbReference type="ARBA" id="ARBA00022490"/>
    </source>
</evidence>
<dbReference type="Pfam" id="PF05833">
    <property type="entry name" value="NFACT_N"/>
    <property type="match status" value="1"/>
</dbReference>
<sequence>MKTRFNTVDLTAIITELKQNLLGMRVAQVYDVDHKTYLIKLSTEEKKSVLLLESGIRLHTTDYEWPKSPALSGFSMKLRKHLRNRRLEMIRQLGVDRIVDMQFGINDAAYHVILELYDRGNIVLTDSEYIILNILRPRAKGSEDVKFVVREKYPVDLAQQSEPVLDTGKLTEIISTARVGDNLKKVLIPHVPYGPAVIEHVLLGHGFQQNTKIGKEFDALKDVSRLKEALQEAEKILNEASKNQCKGFIIQKNEKKLNIENGEQEFTTNVEFHPFLFRQHQQNPYVENCSFDKAVDQFFSSLEGQKIDLKAIQQEKGALKKLQNIKKDHEQRVSSLQKVQEEDIFKAQAIEINLPLVDKALLVVRSAIANQISWTEIWNIIQEAAVQGDPVAKAIKSLKLEVNHFTMLLDVQNDNTQKSEGNENEKTGSKNSVLVDINIDLSAYSNARKYYDKKRNAAKKAQKTLESSEKAFKSAEKKTKQLLKEVAVITTITKARKTFWFEKFLWFISSENYLVIGGRDIQQNELIVKKYLKQGDIYVHADLHGASSIVIKNPTGGDVPPKTLNEAGTMAVCYSAAWEAKIVTSAWWVYHHQVSKTAPSGEYLTSGAFMIRGKKNFLPPSHLIMGFGFLFKLDEDSVENHKEERKVKLDDGYDAVGEELISSLDIEEDKELPVKEDDLEEDQNENHEGEIRENIKSVPVNTGCEQNFARNDDVKKSNTDDENTSDDDESLKFPDTQVKLGSYNEYKSEACNVESLEDEKVVFLGDDQPVLIKSSKIENTALKKSRQKLPIKQDTSHKDINDQIKASIQPKRGQKAKMKRIKDKYKDQDEEERQLRMEILASAGGKEKGNKNGKSSKEKKQKQEKKKLSNQKKQGKGAVHFYQPNEDVEDTPSHVKNELPKQQITDSEHQVDGEVEDGAEEMAENNEITQLINLLTGIPLLDDTLLFALPVCAPYAAMQNYKFKVKVLPGTAKRGKAAKTALHSFLQDKITARDRDLLKSVKDQDISRNLPGKVKLVATSSAKSK</sequence>
<feature type="domain" description="NFACT RNA-binding" evidence="7">
    <location>
        <begin position="503"/>
        <end position="613"/>
    </location>
</feature>
<feature type="domain" description="NFACT protein C-terminal" evidence="8">
    <location>
        <begin position="928"/>
        <end position="1017"/>
    </location>
</feature>
<dbReference type="PANTHER" id="PTHR15239:SF6">
    <property type="entry name" value="RIBOSOME QUALITY CONTROL COMPLEX SUBUNIT NEMF"/>
    <property type="match status" value="1"/>
</dbReference>
<organism evidence="9 10">
    <name type="scientific">Limulus polyphemus</name>
    <name type="common">Atlantic horseshoe crab</name>
    <dbReference type="NCBI Taxonomy" id="6850"/>
    <lineage>
        <taxon>Eukaryota</taxon>
        <taxon>Metazoa</taxon>
        <taxon>Ecdysozoa</taxon>
        <taxon>Arthropoda</taxon>
        <taxon>Chelicerata</taxon>
        <taxon>Merostomata</taxon>
        <taxon>Xiphosura</taxon>
        <taxon>Limulidae</taxon>
        <taxon>Limulus</taxon>
    </lineage>
</organism>
<evidence type="ECO:0000256" key="1">
    <source>
        <dbReference type="ARBA" id="ARBA00004496"/>
    </source>
</evidence>